<protein>
    <submittedName>
        <fullName evidence="1">Uncharacterized protein</fullName>
    </submittedName>
</protein>
<accession>A0A8R1UQR5</accession>
<dbReference type="Proteomes" id="UP000005239">
    <property type="component" value="Unassembled WGS sequence"/>
</dbReference>
<reference evidence="2" key="1">
    <citation type="journal article" date="2008" name="Nat. Genet.">
        <title>The Pristionchus pacificus genome provides a unique perspective on nematode lifestyle and parasitism.</title>
        <authorList>
            <person name="Dieterich C."/>
            <person name="Clifton S.W."/>
            <person name="Schuster L.N."/>
            <person name="Chinwalla A."/>
            <person name="Delehaunty K."/>
            <person name="Dinkelacker I."/>
            <person name="Fulton L."/>
            <person name="Fulton R."/>
            <person name="Godfrey J."/>
            <person name="Minx P."/>
            <person name="Mitreva M."/>
            <person name="Roeseler W."/>
            <person name="Tian H."/>
            <person name="Witte H."/>
            <person name="Yang S.P."/>
            <person name="Wilson R.K."/>
            <person name="Sommer R.J."/>
        </authorList>
    </citation>
    <scope>NUCLEOTIDE SEQUENCE [LARGE SCALE GENOMIC DNA]</scope>
    <source>
        <strain evidence="2">PS312</strain>
    </source>
</reference>
<dbReference type="EnsemblMetazoa" id="PPA38127.1">
    <property type="protein sequence ID" value="PPA38127.1"/>
    <property type="gene ID" value="WBGene00276496"/>
</dbReference>
<accession>A0A2A6CIC5</accession>
<organism evidence="1 2">
    <name type="scientific">Pristionchus pacificus</name>
    <name type="common">Parasitic nematode worm</name>
    <dbReference type="NCBI Taxonomy" id="54126"/>
    <lineage>
        <taxon>Eukaryota</taxon>
        <taxon>Metazoa</taxon>
        <taxon>Ecdysozoa</taxon>
        <taxon>Nematoda</taxon>
        <taxon>Chromadorea</taxon>
        <taxon>Rhabditida</taxon>
        <taxon>Rhabditina</taxon>
        <taxon>Diplogasteromorpha</taxon>
        <taxon>Diplogasteroidea</taxon>
        <taxon>Neodiplogasteridae</taxon>
        <taxon>Pristionchus</taxon>
    </lineage>
</organism>
<name>A0A2A6CIC5_PRIPA</name>
<gene>
    <name evidence="1" type="primary">WBGene00276496</name>
</gene>
<sequence length="72" mass="7907">MVKGDDLVAGLADEAKPNYQNDESFSELLRFLAQTITAPNVEEAGNENGKKGILCEKSLGQKPKKCQFFALF</sequence>
<dbReference type="AlphaFoldDB" id="A0A2A6CIC5"/>
<evidence type="ECO:0000313" key="2">
    <source>
        <dbReference type="Proteomes" id="UP000005239"/>
    </source>
</evidence>
<reference evidence="1" key="2">
    <citation type="submission" date="2022-06" db="UniProtKB">
        <authorList>
            <consortium name="EnsemblMetazoa"/>
        </authorList>
    </citation>
    <scope>IDENTIFICATION</scope>
    <source>
        <strain evidence="1">PS312</strain>
    </source>
</reference>
<keyword evidence="2" id="KW-1185">Reference proteome</keyword>
<proteinExistence type="predicted"/>
<evidence type="ECO:0000313" key="1">
    <source>
        <dbReference type="EnsemblMetazoa" id="PPA38127.1"/>
    </source>
</evidence>